<dbReference type="OrthoDB" id="9791139at2"/>
<dbReference type="InterPro" id="IPR003737">
    <property type="entry name" value="GlcNAc_PI_deacetylase-related"/>
</dbReference>
<gene>
    <name evidence="3" type="primary">nagB_5</name>
    <name evidence="3" type="ORF">HG15A2_41860</name>
</gene>
<dbReference type="NCBIfam" id="TIGR00502">
    <property type="entry name" value="nagB"/>
    <property type="match status" value="1"/>
</dbReference>
<dbReference type="SUPFAM" id="SSF102588">
    <property type="entry name" value="LmbE-like"/>
    <property type="match status" value="1"/>
</dbReference>
<dbReference type="InterPro" id="IPR006148">
    <property type="entry name" value="Glc/Gal-6P_isomerase"/>
</dbReference>
<organism evidence="3 4">
    <name type="scientific">Adhaeretor mobilis</name>
    <dbReference type="NCBI Taxonomy" id="1930276"/>
    <lineage>
        <taxon>Bacteria</taxon>
        <taxon>Pseudomonadati</taxon>
        <taxon>Planctomycetota</taxon>
        <taxon>Planctomycetia</taxon>
        <taxon>Pirellulales</taxon>
        <taxon>Lacipirellulaceae</taxon>
        <taxon>Adhaeretor</taxon>
    </lineage>
</organism>
<dbReference type="Pfam" id="PF02585">
    <property type="entry name" value="PIG-L"/>
    <property type="match status" value="1"/>
</dbReference>
<dbReference type="RefSeq" id="WP_145062605.1">
    <property type="nucleotide sequence ID" value="NZ_CP036263.1"/>
</dbReference>
<reference evidence="3 4" key="1">
    <citation type="submission" date="2019-02" db="EMBL/GenBank/DDBJ databases">
        <title>Deep-cultivation of Planctomycetes and their phenomic and genomic characterization uncovers novel biology.</title>
        <authorList>
            <person name="Wiegand S."/>
            <person name="Jogler M."/>
            <person name="Boedeker C."/>
            <person name="Pinto D."/>
            <person name="Vollmers J."/>
            <person name="Rivas-Marin E."/>
            <person name="Kohn T."/>
            <person name="Peeters S.H."/>
            <person name="Heuer A."/>
            <person name="Rast P."/>
            <person name="Oberbeckmann S."/>
            <person name="Bunk B."/>
            <person name="Jeske O."/>
            <person name="Meyerdierks A."/>
            <person name="Storesund J.E."/>
            <person name="Kallscheuer N."/>
            <person name="Luecker S."/>
            <person name="Lage O.M."/>
            <person name="Pohl T."/>
            <person name="Merkel B.J."/>
            <person name="Hornburger P."/>
            <person name="Mueller R.-W."/>
            <person name="Bruemmer F."/>
            <person name="Labrenz M."/>
            <person name="Spormann A.M."/>
            <person name="Op den Camp H."/>
            <person name="Overmann J."/>
            <person name="Amann R."/>
            <person name="Jetten M.S.M."/>
            <person name="Mascher T."/>
            <person name="Medema M.H."/>
            <person name="Devos D.P."/>
            <person name="Kaster A.-K."/>
            <person name="Ovreas L."/>
            <person name="Rohde M."/>
            <person name="Galperin M.Y."/>
            <person name="Jogler C."/>
        </authorList>
    </citation>
    <scope>NUCLEOTIDE SEQUENCE [LARGE SCALE GENOMIC DNA]</scope>
    <source>
        <strain evidence="3 4">HG15A2</strain>
    </source>
</reference>
<name>A0A517N140_9BACT</name>
<dbReference type="NCBIfam" id="NF002557">
    <property type="entry name" value="PRK02122.1"/>
    <property type="match status" value="1"/>
</dbReference>
<dbReference type="PANTHER" id="PTHR42892">
    <property type="entry name" value="GLUCOSAMINE-6-PHOSPHATE DEAMINASE-LIKE PROTEIN BT_0258-RELATED"/>
    <property type="match status" value="1"/>
</dbReference>
<dbReference type="Gene3D" id="3.40.50.1360">
    <property type="match status" value="1"/>
</dbReference>
<dbReference type="GO" id="GO:0006046">
    <property type="term" value="P:N-acetylglucosamine catabolic process"/>
    <property type="evidence" value="ECO:0007669"/>
    <property type="project" value="UniProtKB-UniRule"/>
</dbReference>
<dbReference type="InterPro" id="IPR024078">
    <property type="entry name" value="LmbE-like_dom_sf"/>
</dbReference>
<sequence>MSTAESSAAPITNSHGMEVEKIPSHVFQNAKNASTYVAGQIADLIRQRSDAGENCVLGLATGSTPVSVYDELVRLHEEEGLSFQNVVTFNLDEYFPMDSDALQSYVRFMQEHLFDRVDIKPENVHIPDGTIDEAEVANYCRDYEQAITSAGGIDIQILGIGRTGHIGFNEPGSGRESRTRLITLDIVTRRDAASDFFGEEYVPSRAITMGVGTILEAKQIYLLAFGEGKAPVVAAAIEGEISKSIAASFLQDHANAKIILDDAAAEQLTRFRCPWVLGSCDWNEPLIRKAVLWLSQHLQKPILKLTVEDYNEEGLQDLLAQYGSAYDINLKVFRHLQSTITGWPGGKPEHARQPGDRPQNHEDIFPKRIIVFSPHPDDDVISMGGTLGRLADQGHEVHIAYQTSGNIAVFDHDVREQAELIADFNNAFELPNEQTSALLSGMQEALENKLPGEVDSEAVQRVKGLIRRGEARAGARVCGVPADKLHFMDMPFYETGRVRKKPLGEDDIALTVKLLQQIKPHQIYAAGDLSDPHGTHRTCLKAILEACQEVQEESWYEVCDVWLYRGAWQEWSPHQIEMSVPLSPNEMLRKRNAIFKHESQKDRALFPGPDPREFWQRAEDRNHKTAQVYDALGLAEYEAIEGFVRWKGDVLNLL</sequence>
<dbReference type="SUPFAM" id="SSF100950">
    <property type="entry name" value="NagB/RpiA/CoA transferase-like"/>
    <property type="match status" value="1"/>
</dbReference>
<keyword evidence="4" id="KW-1185">Reference proteome</keyword>
<dbReference type="InterPro" id="IPR004547">
    <property type="entry name" value="Glucosamine6P_isomerase"/>
</dbReference>
<dbReference type="AlphaFoldDB" id="A0A517N140"/>
<dbReference type="InterPro" id="IPR052960">
    <property type="entry name" value="GlcN6P_deaminase-like"/>
</dbReference>
<dbReference type="GO" id="GO:0005975">
    <property type="term" value="P:carbohydrate metabolic process"/>
    <property type="evidence" value="ECO:0007669"/>
    <property type="project" value="InterPro"/>
</dbReference>
<dbReference type="EC" id="3.5.99.6" evidence="1"/>
<dbReference type="Gene3D" id="3.40.50.10320">
    <property type="entry name" value="LmbE-like"/>
    <property type="match status" value="1"/>
</dbReference>
<dbReference type="Pfam" id="PF01182">
    <property type="entry name" value="Glucosamine_iso"/>
    <property type="match status" value="1"/>
</dbReference>
<protein>
    <recommendedName>
        <fullName evidence="1">Glucosamine-6-phosphate deaminase</fullName>
        <ecNumber evidence="1">3.5.99.6</ecNumber>
    </recommendedName>
</protein>
<feature type="domain" description="Glucosamine/galactosamine-6-phosphate isomerase" evidence="2">
    <location>
        <begin position="30"/>
        <end position="251"/>
    </location>
</feature>
<dbReference type="InterPro" id="IPR037171">
    <property type="entry name" value="NagB/RpiA_transferase-like"/>
</dbReference>
<evidence type="ECO:0000259" key="2">
    <source>
        <dbReference type="Pfam" id="PF01182"/>
    </source>
</evidence>
<evidence type="ECO:0000256" key="1">
    <source>
        <dbReference type="NCBIfam" id="TIGR00502"/>
    </source>
</evidence>
<accession>A0A517N140</accession>
<evidence type="ECO:0000313" key="3">
    <source>
        <dbReference type="EMBL" id="QDT00844.1"/>
    </source>
</evidence>
<dbReference type="PANTHER" id="PTHR42892:SF1">
    <property type="entry name" value="GLUCOSAMINE-6-PHOSPHATE ISOMERASE"/>
    <property type="match status" value="1"/>
</dbReference>
<dbReference type="GO" id="GO:0004342">
    <property type="term" value="F:glucosamine-6-phosphate deaminase activity"/>
    <property type="evidence" value="ECO:0007669"/>
    <property type="project" value="UniProtKB-UniRule"/>
</dbReference>
<dbReference type="CDD" id="cd01399">
    <property type="entry name" value="GlcN6P_deaminase"/>
    <property type="match status" value="1"/>
</dbReference>
<dbReference type="KEGG" id="amob:HG15A2_41860"/>
<proteinExistence type="predicted"/>
<dbReference type="EMBL" id="CP036263">
    <property type="protein sequence ID" value="QDT00844.1"/>
    <property type="molecule type" value="Genomic_DNA"/>
</dbReference>
<dbReference type="Proteomes" id="UP000319852">
    <property type="component" value="Chromosome"/>
</dbReference>
<evidence type="ECO:0000313" key="4">
    <source>
        <dbReference type="Proteomes" id="UP000319852"/>
    </source>
</evidence>
<keyword evidence="3" id="KW-0378">Hydrolase</keyword>